<dbReference type="PROSITE" id="PS51186">
    <property type="entry name" value="GNAT"/>
    <property type="match status" value="1"/>
</dbReference>
<dbReference type="PANTHER" id="PTHR42791">
    <property type="entry name" value="GNAT FAMILY ACETYLTRANSFERASE"/>
    <property type="match status" value="1"/>
</dbReference>
<dbReference type="KEGG" id="siv:SSIL_0314"/>
<proteinExistence type="predicted"/>
<dbReference type="Gene3D" id="3.40.630.30">
    <property type="match status" value="1"/>
</dbReference>
<dbReference type="HOGENOM" id="CLU_013985_35_2_9"/>
<evidence type="ECO:0000259" key="1">
    <source>
        <dbReference type="PROSITE" id="PS51186"/>
    </source>
</evidence>
<dbReference type="PATRIC" id="fig|1002809.3.peg.318"/>
<evidence type="ECO:0000313" key="3">
    <source>
        <dbReference type="Proteomes" id="UP000006691"/>
    </source>
</evidence>
<feature type="domain" description="N-acetyltransferase" evidence="1">
    <location>
        <begin position="1"/>
        <end position="149"/>
    </location>
</feature>
<dbReference type="InterPro" id="IPR000182">
    <property type="entry name" value="GNAT_dom"/>
</dbReference>
<sequence>MEYRLATTDDMELLIDLRKRLLVEEGQTVSSDIDEELRNFFEKQLNSGQFVQWIIEEDKNVLATGGIQFISFPPSYSNSTGIRGYILNMYTTPESRGRGLAKQLVERIFKEAQGRNVHHIFLISSPMGKPLYKKLGFKENDIYMEYFIN</sequence>
<dbReference type="GO" id="GO:0016747">
    <property type="term" value="F:acyltransferase activity, transferring groups other than amino-acyl groups"/>
    <property type="evidence" value="ECO:0007669"/>
    <property type="project" value="InterPro"/>
</dbReference>
<name>F2F5F4_SOLSS</name>
<dbReference type="AlphaFoldDB" id="F2F5F4"/>
<gene>
    <name evidence="2" type="ordered locus">SSIL_0314</name>
</gene>
<organism evidence="2 3">
    <name type="scientific">Solibacillus silvestris (strain StLB046)</name>
    <name type="common">Bacillus silvestris</name>
    <dbReference type="NCBI Taxonomy" id="1002809"/>
    <lineage>
        <taxon>Bacteria</taxon>
        <taxon>Bacillati</taxon>
        <taxon>Bacillota</taxon>
        <taxon>Bacilli</taxon>
        <taxon>Bacillales</taxon>
        <taxon>Caryophanaceae</taxon>
        <taxon>Solibacillus</taxon>
    </lineage>
</organism>
<reference evidence="2 3" key="2">
    <citation type="journal article" date="2012" name="J. Biosci. Bioeng.">
        <title>Complete genome sequence and characterization of the N-acylhomoserine lactone-degrading gene of the potato leaf-associated Solibacillus silvestris.</title>
        <authorList>
            <person name="Morohoshi T."/>
            <person name="Tominaga Y."/>
            <person name="Someya N."/>
            <person name="Ikeda T."/>
        </authorList>
    </citation>
    <scope>NUCLEOTIDE SEQUENCE [LARGE SCALE GENOMIC DNA]</scope>
    <source>
        <strain evidence="2 3">StLB046</strain>
    </source>
</reference>
<dbReference type="STRING" id="1002809.SSIL_0314"/>
<dbReference type="RefSeq" id="WP_014822467.1">
    <property type="nucleotide sequence ID" value="NC_018065.1"/>
</dbReference>
<dbReference type="Pfam" id="PF00583">
    <property type="entry name" value="Acetyltransf_1"/>
    <property type="match status" value="1"/>
</dbReference>
<dbReference type="SUPFAM" id="SSF55729">
    <property type="entry name" value="Acyl-CoA N-acyltransferases (Nat)"/>
    <property type="match status" value="1"/>
</dbReference>
<reference evidence="3" key="1">
    <citation type="submission" date="2011-04" db="EMBL/GenBank/DDBJ databases">
        <title>Genome sequence of Solibacillus silvestris StLB046.</title>
        <authorList>
            <person name="Morohoshi T."/>
            <person name="Someya N."/>
            <person name="Ikeda T."/>
        </authorList>
    </citation>
    <scope>NUCLEOTIDE SEQUENCE [LARGE SCALE GENOMIC DNA]</scope>
    <source>
        <strain evidence="3">StLB046</strain>
    </source>
</reference>
<dbReference type="EMBL" id="AP012157">
    <property type="protein sequence ID" value="BAK14737.1"/>
    <property type="molecule type" value="Genomic_DNA"/>
</dbReference>
<dbReference type="eggNOG" id="COG0454">
    <property type="taxonomic scope" value="Bacteria"/>
</dbReference>
<keyword evidence="3" id="KW-1185">Reference proteome</keyword>
<evidence type="ECO:0000313" key="2">
    <source>
        <dbReference type="EMBL" id="BAK14737.1"/>
    </source>
</evidence>
<dbReference type="PANTHER" id="PTHR42791:SF1">
    <property type="entry name" value="N-ACETYLTRANSFERASE DOMAIN-CONTAINING PROTEIN"/>
    <property type="match status" value="1"/>
</dbReference>
<dbReference type="CDD" id="cd04301">
    <property type="entry name" value="NAT_SF"/>
    <property type="match status" value="1"/>
</dbReference>
<dbReference type="Proteomes" id="UP000006691">
    <property type="component" value="Chromosome"/>
</dbReference>
<dbReference type="InterPro" id="IPR052523">
    <property type="entry name" value="Trichothecene_AcTrans"/>
</dbReference>
<accession>F2F5F4</accession>
<dbReference type="InterPro" id="IPR016181">
    <property type="entry name" value="Acyl_CoA_acyltransferase"/>
</dbReference>
<protein>
    <submittedName>
        <fullName evidence="2">Histone acetyltransferase HPA2</fullName>
    </submittedName>
</protein>